<dbReference type="OrthoDB" id="3934656at2759"/>
<keyword evidence="4 5" id="KW-0408">Iron</keyword>
<evidence type="ECO:0000313" key="7">
    <source>
        <dbReference type="EMBL" id="KAF2676486.1"/>
    </source>
</evidence>
<evidence type="ECO:0000256" key="6">
    <source>
        <dbReference type="RuleBase" id="RU000461"/>
    </source>
</evidence>
<dbReference type="GO" id="GO:0004497">
    <property type="term" value="F:monooxygenase activity"/>
    <property type="evidence" value="ECO:0007669"/>
    <property type="project" value="UniProtKB-KW"/>
</dbReference>
<dbReference type="InterPro" id="IPR002403">
    <property type="entry name" value="Cyt_P450_E_grp-IV"/>
</dbReference>
<dbReference type="PROSITE" id="PS00086">
    <property type="entry name" value="CYTOCHROME_P450"/>
    <property type="match status" value="1"/>
</dbReference>
<dbReference type="GO" id="GO:0016705">
    <property type="term" value="F:oxidoreductase activity, acting on paired donors, with incorporation or reduction of molecular oxygen"/>
    <property type="evidence" value="ECO:0007669"/>
    <property type="project" value="InterPro"/>
</dbReference>
<evidence type="ECO:0000313" key="8">
    <source>
        <dbReference type="Proteomes" id="UP000799291"/>
    </source>
</evidence>
<accession>A0A6G1IE47</accession>
<dbReference type="InterPro" id="IPR036396">
    <property type="entry name" value="Cyt_P450_sf"/>
</dbReference>
<dbReference type="SUPFAM" id="SSF48264">
    <property type="entry name" value="Cytochrome P450"/>
    <property type="match status" value="1"/>
</dbReference>
<keyword evidence="3 5" id="KW-0479">Metal-binding</keyword>
<dbReference type="AlphaFoldDB" id="A0A6G1IE47"/>
<keyword evidence="8" id="KW-1185">Reference proteome</keyword>
<evidence type="ECO:0000256" key="1">
    <source>
        <dbReference type="ARBA" id="ARBA00001971"/>
    </source>
</evidence>
<comment type="similarity">
    <text evidence="2 6">Belongs to the cytochrome P450 family.</text>
</comment>
<evidence type="ECO:0000256" key="5">
    <source>
        <dbReference type="PIRSR" id="PIRSR602403-1"/>
    </source>
</evidence>
<evidence type="ECO:0000256" key="4">
    <source>
        <dbReference type="ARBA" id="ARBA00023004"/>
    </source>
</evidence>
<organism evidence="7 8">
    <name type="scientific">Lentithecium fluviatile CBS 122367</name>
    <dbReference type="NCBI Taxonomy" id="1168545"/>
    <lineage>
        <taxon>Eukaryota</taxon>
        <taxon>Fungi</taxon>
        <taxon>Dikarya</taxon>
        <taxon>Ascomycota</taxon>
        <taxon>Pezizomycotina</taxon>
        <taxon>Dothideomycetes</taxon>
        <taxon>Pleosporomycetidae</taxon>
        <taxon>Pleosporales</taxon>
        <taxon>Massarineae</taxon>
        <taxon>Lentitheciaceae</taxon>
        <taxon>Lentithecium</taxon>
    </lineage>
</organism>
<evidence type="ECO:0000256" key="3">
    <source>
        <dbReference type="ARBA" id="ARBA00022723"/>
    </source>
</evidence>
<reference evidence="7" key="1">
    <citation type="journal article" date="2020" name="Stud. Mycol.">
        <title>101 Dothideomycetes genomes: a test case for predicting lifestyles and emergence of pathogens.</title>
        <authorList>
            <person name="Haridas S."/>
            <person name="Albert R."/>
            <person name="Binder M."/>
            <person name="Bloem J."/>
            <person name="Labutti K."/>
            <person name="Salamov A."/>
            <person name="Andreopoulos B."/>
            <person name="Baker S."/>
            <person name="Barry K."/>
            <person name="Bills G."/>
            <person name="Bluhm B."/>
            <person name="Cannon C."/>
            <person name="Castanera R."/>
            <person name="Culley D."/>
            <person name="Daum C."/>
            <person name="Ezra D."/>
            <person name="Gonzalez J."/>
            <person name="Henrissat B."/>
            <person name="Kuo A."/>
            <person name="Liang C."/>
            <person name="Lipzen A."/>
            <person name="Lutzoni F."/>
            <person name="Magnuson J."/>
            <person name="Mondo S."/>
            <person name="Nolan M."/>
            <person name="Ohm R."/>
            <person name="Pangilinan J."/>
            <person name="Park H.-J."/>
            <person name="Ramirez L."/>
            <person name="Alfaro M."/>
            <person name="Sun H."/>
            <person name="Tritt A."/>
            <person name="Yoshinaga Y."/>
            <person name="Zwiers L.-H."/>
            <person name="Turgeon B."/>
            <person name="Goodwin S."/>
            <person name="Spatafora J."/>
            <person name="Crous P."/>
            <person name="Grigoriev I."/>
        </authorList>
    </citation>
    <scope>NUCLEOTIDE SEQUENCE</scope>
    <source>
        <strain evidence="7">CBS 122367</strain>
    </source>
</reference>
<dbReference type="Pfam" id="PF00067">
    <property type="entry name" value="p450"/>
    <property type="match status" value="1"/>
</dbReference>
<feature type="binding site" description="axial binding residue" evidence="5">
    <location>
        <position position="429"/>
    </location>
    <ligand>
        <name>heme</name>
        <dbReference type="ChEBI" id="CHEBI:30413"/>
    </ligand>
    <ligandPart>
        <name>Fe</name>
        <dbReference type="ChEBI" id="CHEBI:18248"/>
    </ligandPart>
</feature>
<gene>
    <name evidence="7" type="ORF">K458DRAFT_447496</name>
</gene>
<protein>
    <submittedName>
        <fullName evidence="7">Cytochrome P450</fullName>
    </submittedName>
</protein>
<dbReference type="InterPro" id="IPR001128">
    <property type="entry name" value="Cyt_P450"/>
</dbReference>
<keyword evidence="6" id="KW-0560">Oxidoreductase</keyword>
<dbReference type="CDD" id="cd11060">
    <property type="entry name" value="CYP57A1-like"/>
    <property type="match status" value="1"/>
</dbReference>
<dbReference type="InterPro" id="IPR050121">
    <property type="entry name" value="Cytochrome_P450_monoxygenase"/>
</dbReference>
<comment type="cofactor">
    <cofactor evidence="1 5">
        <name>heme</name>
        <dbReference type="ChEBI" id="CHEBI:30413"/>
    </cofactor>
</comment>
<dbReference type="GO" id="GO:0020037">
    <property type="term" value="F:heme binding"/>
    <property type="evidence" value="ECO:0007669"/>
    <property type="project" value="InterPro"/>
</dbReference>
<name>A0A6G1IE47_9PLEO</name>
<proteinExistence type="inferred from homology"/>
<dbReference type="PANTHER" id="PTHR24305:SF232">
    <property type="entry name" value="P450, PUTATIVE (EUROFUNG)-RELATED"/>
    <property type="match status" value="1"/>
</dbReference>
<dbReference type="Proteomes" id="UP000799291">
    <property type="component" value="Unassembled WGS sequence"/>
</dbReference>
<dbReference type="PANTHER" id="PTHR24305">
    <property type="entry name" value="CYTOCHROME P450"/>
    <property type="match status" value="1"/>
</dbReference>
<keyword evidence="6" id="KW-0503">Monooxygenase</keyword>
<dbReference type="GO" id="GO:0005506">
    <property type="term" value="F:iron ion binding"/>
    <property type="evidence" value="ECO:0007669"/>
    <property type="project" value="InterPro"/>
</dbReference>
<keyword evidence="5 6" id="KW-0349">Heme</keyword>
<dbReference type="Gene3D" id="1.10.630.10">
    <property type="entry name" value="Cytochrome P450"/>
    <property type="match status" value="1"/>
</dbReference>
<sequence length="484" mass="54484">MVVLCALLQALYTRYHGGLNAIPGPFTASFCNYWKVMSVYKSDMPQRNMAVHRKYGPVVRIGPNHVSFASPEALVTIHGSRQAFPKSDFYKQTVATWEGKPLLNLFSVQDVNWHSSLKKTIGGLYTKSAVLNLEPKIDTCLQLFTKKMKELTRSGNSTVDMSLWVHLFTFDCLGDINVSRNFGFMESGKDVNGMIAGSDSLLIMTGLYAQAPFLQVVQRVMEAIWGMRKVNPILKLTSSLVNERLEKPTQSRDMLNNFTNLRQANPDKLSSRKIIGSLYINLMAGHDVLAVTLRAILYYVARTPRVEEKLRAELATVHSKHAIGQAVPYGELSKLPVLDAVIQESLRIHGNLGLINERVVPREGAVINGFKLPGGTVVGVNPWAIHHNTEIFGEDVDVFRPERWLDSPEDRLELMRRNLFSFGAGPRKCIGMNIAMMQICKFISEFYRHFDARLAHPEKEWQVVGNWVTKQTEMDMLITTKAGT</sequence>
<dbReference type="PRINTS" id="PR00465">
    <property type="entry name" value="EP450IV"/>
</dbReference>
<dbReference type="PRINTS" id="PR00385">
    <property type="entry name" value="P450"/>
</dbReference>
<dbReference type="InterPro" id="IPR017972">
    <property type="entry name" value="Cyt_P450_CS"/>
</dbReference>
<evidence type="ECO:0000256" key="2">
    <source>
        <dbReference type="ARBA" id="ARBA00010617"/>
    </source>
</evidence>
<dbReference type="EMBL" id="MU005634">
    <property type="protein sequence ID" value="KAF2676486.1"/>
    <property type="molecule type" value="Genomic_DNA"/>
</dbReference>